<dbReference type="STRING" id="1094489.BAnh1_04220"/>
<dbReference type="RefSeq" id="WP_015397811.1">
    <property type="nucleotide sequence ID" value="NC_020300.1"/>
</dbReference>
<evidence type="ECO:0000259" key="1">
    <source>
        <dbReference type="PROSITE" id="PS50983"/>
    </source>
</evidence>
<dbReference type="OrthoDB" id="9797736at2"/>
<dbReference type="SUPFAM" id="SSF53807">
    <property type="entry name" value="Helical backbone' metal receptor"/>
    <property type="match status" value="1"/>
</dbReference>
<dbReference type="PROSITE" id="PS50983">
    <property type="entry name" value="FE_B12_PBP"/>
    <property type="match status" value="1"/>
</dbReference>
<dbReference type="PANTHER" id="PTHR30535:SF4">
    <property type="entry name" value="HEMIN-BINDING PERIPLASMIC PROTEIN HMUT"/>
    <property type="match status" value="1"/>
</dbReference>
<protein>
    <submittedName>
        <fullName evidence="2">Hemin ABC transporter, periplasmic hemin-binding protein</fullName>
    </submittedName>
</protein>
<dbReference type="HOGENOM" id="CLU_038034_6_0_5"/>
<dbReference type="InterPro" id="IPR050902">
    <property type="entry name" value="ABC_Transporter_SBP"/>
</dbReference>
<reference evidence="2 3" key="1">
    <citation type="journal article" date="2013" name="PLoS Genet.">
        <title>A gene transfer agent and a dynamic repertoire of secretion systems hold the keys to the explosive radiation of the emerging pathogen Bartonella.</title>
        <authorList>
            <person name="Guy L."/>
            <person name="Nystedt B."/>
            <person name="Toft C."/>
            <person name="Zaremba-Niedzwiedzka K."/>
            <person name="Berglund E.C."/>
            <person name="Granberg F."/>
            <person name="Naslund K."/>
            <person name="Eriksson A.S."/>
            <person name="Andersson S.G."/>
        </authorList>
    </citation>
    <scope>NUCLEOTIDE SEQUENCE [LARGE SCALE GENOMIC DNA]</scope>
    <source>
        <strain evidence="2 3">Aust/NH1</strain>
    </source>
</reference>
<evidence type="ECO:0000313" key="3">
    <source>
        <dbReference type="Proteomes" id="UP000011729"/>
    </source>
</evidence>
<dbReference type="Proteomes" id="UP000011729">
    <property type="component" value="Chromosome"/>
</dbReference>
<dbReference type="eggNOG" id="COG4558">
    <property type="taxonomic scope" value="Bacteria"/>
</dbReference>
<dbReference type="EMBL" id="CP003123">
    <property type="protein sequence ID" value="AGF74303.1"/>
    <property type="molecule type" value="Genomic_DNA"/>
</dbReference>
<dbReference type="Gene3D" id="3.40.50.1980">
    <property type="entry name" value="Nitrogenase molybdenum iron protein domain"/>
    <property type="match status" value="2"/>
</dbReference>
<dbReference type="Pfam" id="PF01497">
    <property type="entry name" value="Peripla_BP_2"/>
    <property type="match status" value="1"/>
</dbReference>
<dbReference type="PANTHER" id="PTHR30535">
    <property type="entry name" value="VITAMIN B12-BINDING PROTEIN"/>
    <property type="match status" value="1"/>
</dbReference>
<proteinExistence type="predicted"/>
<dbReference type="PATRIC" id="fig|1094489.3.peg.525"/>
<organism evidence="2 3">
    <name type="scientific">Bartonella australis (strain Aust/NH1)</name>
    <dbReference type="NCBI Taxonomy" id="1094489"/>
    <lineage>
        <taxon>Bacteria</taxon>
        <taxon>Pseudomonadati</taxon>
        <taxon>Pseudomonadota</taxon>
        <taxon>Alphaproteobacteria</taxon>
        <taxon>Hyphomicrobiales</taxon>
        <taxon>Bartonellaceae</taxon>
        <taxon>Bartonella</taxon>
    </lineage>
</organism>
<accession>M1NSI2</accession>
<sequence>MLTSLSRRLLNLLLVCVVPPFAYFSGQAIAEPITNFPENARIISIGGALTEIIYALGAQDQLIARDSTSIYPQEALKLPELGYMRALSPESVLSLAPEGILLIEGSGPPSTIDILKKTSIPIVVVPENFSRENVTEKIRLVGKVLHRETQATMLIEKVNRTFMDNDILLEKVTKLKRVLFVLSIKNGRVMAAGTNTAADGMIKLSGGINVISDYKGYKLLNSEALLKSNPDVILLMNHTGNSVTLDKILAVPAIQATPAAQNNAIKQMDAVYFLSFGPRTAEASKELIHILYGKDGK</sequence>
<feature type="domain" description="Fe/B12 periplasmic-binding" evidence="1">
    <location>
        <begin position="41"/>
        <end position="295"/>
    </location>
</feature>
<keyword evidence="3" id="KW-1185">Reference proteome</keyword>
<gene>
    <name evidence="2" type="primary">hmuT</name>
    <name evidence="2" type="ordered locus">BAnh1_04220</name>
</gene>
<name>M1NSI2_BARAA</name>
<dbReference type="AlphaFoldDB" id="M1NSI2"/>
<dbReference type="KEGG" id="baus:BAnh1_04220"/>
<dbReference type="InterPro" id="IPR002491">
    <property type="entry name" value="ABC_transptr_periplasmic_BD"/>
</dbReference>
<evidence type="ECO:0000313" key="2">
    <source>
        <dbReference type="EMBL" id="AGF74303.1"/>
    </source>
</evidence>